<protein>
    <recommendedName>
        <fullName evidence="1">Ig-like domain-containing protein</fullName>
    </recommendedName>
</protein>
<evidence type="ECO:0000313" key="3">
    <source>
        <dbReference type="Proteomes" id="UP000051307"/>
    </source>
</evidence>
<dbReference type="RefSeq" id="WP_236692587.1">
    <property type="nucleotide sequence ID" value="NZ_AZFU01000017.1"/>
</dbReference>
<dbReference type="AlphaFoldDB" id="A0A0R1VT96"/>
<dbReference type="InterPro" id="IPR022038">
    <property type="entry name" value="Ig-like_bact"/>
</dbReference>
<dbReference type="EMBL" id="AZFU01000017">
    <property type="protein sequence ID" value="KRM04748.1"/>
    <property type="molecule type" value="Genomic_DNA"/>
</dbReference>
<evidence type="ECO:0000259" key="1">
    <source>
        <dbReference type="Pfam" id="PF07523"/>
    </source>
</evidence>
<gene>
    <name evidence="2" type="ORF">FC59_GL000436</name>
</gene>
<dbReference type="Pfam" id="PF07523">
    <property type="entry name" value="Big_3"/>
    <property type="match status" value="1"/>
</dbReference>
<comment type="caution">
    <text evidence="2">The sequence shown here is derived from an EMBL/GenBank/DDBJ whole genome shotgun (WGS) entry which is preliminary data.</text>
</comment>
<proteinExistence type="predicted"/>
<accession>A0A0R1VT96</accession>
<feature type="domain" description="Ig-like" evidence="1">
    <location>
        <begin position="132"/>
        <end position="177"/>
    </location>
</feature>
<dbReference type="Gene3D" id="2.30.30.170">
    <property type="match status" value="1"/>
</dbReference>
<organism evidence="2 3">
    <name type="scientific">Lactobacillus kitasatonis DSM 16761 = JCM 1039</name>
    <dbReference type="NCBI Taxonomy" id="1423767"/>
    <lineage>
        <taxon>Bacteria</taxon>
        <taxon>Bacillati</taxon>
        <taxon>Bacillota</taxon>
        <taxon>Bacilli</taxon>
        <taxon>Lactobacillales</taxon>
        <taxon>Lactobacillaceae</taxon>
        <taxon>Lactobacillus</taxon>
    </lineage>
</organism>
<dbReference type="Proteomes" id="UP000051307">
    <property type="component" value="Unassembled WGS sequence"/>
</dbReference>
<evidence type="ECO:0000313" key="2">
    <source>
        <dbReference type="EMBL" id="KRM04748.1"/>
    </source>
</evidence>
<reference evidence="2 3" key="1">
    <citation type="journal article" date="2015" name="Genome Announc.">
        <title>Expanding the biotechnology potential of lactobacilli through comparative genomics of 213 strains and associated genera.</title>
        <authorList>
            <person name="Sun Z."/>
            <person name="Harris H.M."/>
            <person name="McCann A."/>
            <person name="Guo C."/>
            <person name="Argimon S."/>
            <person name="Zhang W."/>
            <person name="Yang X."/>
            <person name="Jeffery I.B."/>
            <person name="Cooney J.C."/>
            <person name="Kagawa T.F."/>
            <person name="Liu W."/>
            <person name="Song Y."/>
            <person name="Salvetti E."/>
            <person name="Wrobel A."/>
            <person name="Rasinkangas P."/>
            <person name="Parkhill J."/>
            <person name="Rea M.C."/>
            <person name="O'Sullivan O."/>
            <person name="Ritari J."/>
            <person name="Douillard F.P."/>
            <person name="Paul Ross R."/>
            <person name="Yang R."/>
            <person name="Briner A.E."/>
            <person name="Felis G.E."/>
            <person name="de Vos W.M."/>
            <person name="Barrangou R."/>
            <person name="Klaenhammer T.R."/>
            <person name="Caufield P.W."/>
            <person name="Cui Y."/>
            <person name="Zhang H."/>
            <person name="O'Toole P.W."/>
        </authorList>
    </citation>
    <scope>NUCLEOTIDE SEQUENCE [LARGE SCALE GENOMIC DNA]</scope>
    <source>
        <strain evidence="2 3">DSM 16761</strain>
    </source>
</reference>
<name>A0A0R1VT96_9LACO</name>
<sequence>MDMEKKWSISFILACLLTLFVIKPQSVAAKELSPFQTKMIGNVNFGIYQRLTRRGPAYWIGSTRTFRHGNFQASAERKIGKTKYNYVWIDGHRAGWVNQRAFLRNKISVAHDISLVKNPNYDFPTRDAINFATDKSGTVIKPCKVNVSEDKITTNEAGLYPVTYSYGKAKAHVTVEVRSDDNEGIVKADKTPQPGARSATSWFKHFKTSGHWGKSFAPEIKSHTLKSGEFHLKTYFYQPAILSQSGTHNGLVGPVPEGLAVSRGTAYTTMYSSPHNMRSHIVAYKLNQIPNRYIMQKLPWMSWNKFTRLASHVKVSPYIKTGHGQAFSATKKYLYVIANDHLLKNTPNSEEIMQISKKNLRIKRIWSFKIWNNGANDGRYIHNAVFINDHTFIAEYHRLTDHRFEYWEVTRNGDSWIPKEIGATKGDFMFNNSPVQGMAYDKKRKQIYLAFNDYLFKLNRKGRVLDTGSFHTGREFEGICVNGNHFYAELAQRPELLRQRIK</sequence>
<dbReference type="PATRIC" id="fig|1423767.3.peg.451"/>
<dbReference type="InterPro" id="IPR038200">
    <property type="entry name" value="GW_dom_sf"/>
</dbReference>
<dbReference type="eggNOG" id="ENOG5034AK2">
    <property type="taxonomic scope" value="Bacteria"/>
</dbReference>